<evidence type="ECO:0000256" key="1">
    <source>
        <dbReference type="ARBA" id="ARBA00006545"/>
    </source>
</evidence>
<dbReference type="EMBL" id="OU898283">
    <property type="protein sequence ID" value="CAH1285360.1"/>
    <property type="molecule type" value="Genomic_DNA"/>
</dbReference>
<dbReference type="GO" id="GO:0045053">
    <property type="term" value="P:protein retention in Golgi apparatus"/>
    <property type="evidence" value="ECO:0007669"/>
    <property type="project" value="TreeGrafter"/>
</dbReference>
<evidence type="ECO:0000313" key="3">
    <source>
        <dbReference type="Proteomes" id="UP001153709"/>
    </source>
</evidence>
<dbReference type="PANTHER" id="PTHR16166:SF93">
    <property type="entry name" value="INTERMEMBRANE LIPID TRANSFER PROTEIN VPS13"/>
    <property type="match status" value="1"/>
</dbReference>
<dbReference type="AlphaFoldDB" id="A0A9P0GU69"/>
<sequence length="467" mass="54289">MPIISSEHLSDSPAYFFKMDLDKLPNNSVCKYKLNIVMDSVECIYNKPSIEEIESFLTVEKGDTKSLFNYLANKPTLITRTVKNKLLQAWEFNLNIKIPYVVIPEVSSYMKAEYLLVVDLGRYSVRTELCQQAYIAENSTQMELEEQLYTKIFVNCTDLQILFCDTSDNWKDARKEKCSEMHVVPKTSFSSICAISVANLKTIPSYKFNISFPNLKMNISERKILLLLKFFNIDQIKINIIQEDPEPKVFTKDRIKKRITNHYLKRIEKKIRIPNTYIKYKRYKVDNCRTHNITRDKSISRNYHEDMNEAWARCVDLPGLEDNISPSNNIQVLYGFVINEFSVTFSRSSDSTDRQYLMLRLGQFSMDVAFMTYGPAYQITLNSLLLTDKLHTTHSGQYLDLLFSPVTSNQDITTILFRKVSASCPDFWSHFHGVETSLVANFGTLHVLLHQEAVRTIFQYSKYISNK</sequence>
<dbReference type="InterPro" id="IPR026847">
    <property type="entry name" value="VPS13"/>
</dbReference>
<proteinExistence type="inferred from homology"/>
<dbReference type="OrthoDB" id="428159at2759"/>
<evidence type="ECO:0000313" key="2">
    <source>
        <dbReference type="EMBL" id="CAH1285360.1"/>
    </source>
</evidence>
<protein>
    <submittedName>
        <fullName evidence="2">Uncharacterized protein</fullName>
    </submittedName>
</protein>
<accession>A0A9P0GU69</accession>
<dbReference type="GO" id="GO:0006623">
    <property type="term" value="P:protein targeting to vacuole"/>
    <property type="evidence" value="ECO:0007669"/>
    <property type="project" value="TreeGrafter"/>
</dbReference>
<dbReference type="PANTHER" id="PTHR16166">
    <property type="entry name" value="VACUOLAR PROTEIN SORTING-ASSOCIATED PROTEIN VPS13"/>
    <property type="match status" value="1"/>
</dbReference>
<keyword evidence="3" id="KW-1185">Reference proteome</keyword>
<name>A0A9P0GU69_DIABA</name>
<gene>
    <name evidence="2" type="ORF">DIABBA_LOCUS12576</name>
</gene>
<dbReference type="Proteomes" id="UP001153709">
    <property type="component" value="Chromosome 8"/>
</dbReference>
<reference evidence="2" key="1">
    <citation type="submission" date="2022-01" db="EMBL/GenBank/DDBJ databases">
        <authorList>
            <person name="King R."/>
        </authorList>
    </citation>
    <scope>NUCLEOTIDE SEQUENCE</scope>
</reference>
<organism evidence="2 3">
    <name type="scientific">Diabrotica balteata</name>
    <name type="common">Banded cucumber beetle</name>
    <dbReference type="NCBI Taxonomy" id="107213"/>
    <lineage>
        <taxon>Eukaryota</taxon>
        <taxon>Metazoa</taxon>
        <taxon>Ecdysozoa</taxon>
        <taxon>Arthropoda</taxon>
        <taxon>Hexapoda</taxon>
        <taxon>Insecta</taxon>
        <taxon>Pterygota</taxon>
        <taxon>Neoptera</taxon>
        <taxon>Endopterygota</taxon>
        <taxon>Coleoptera</taxon>
        <taxon>Polyphaga</taxon>
        <taxon>Cucujiformia</taxon>
        <taxon>Chrysomeloidea</taxon>
        <taxon>Chrysomelidae</taxon>
        <taxon>Galerucinae</taxon>
        <taxon>Diabroticina</taxon>
        <taxon>Diabroticites</taxon>
        <taxon>Diabrotica</taxon>
    </lineage>
</organism>
<comment type="similarity">
    <text evidence="1">Belongs to the VPS13 family.</text>
</comment>